<keyword evidence="3" id="KW-0808">Transferase</keyword>
<dbReference type="PROSITE" id="PS50044">
    <property type="entry name" value="SIGMA54_3"/>
    <property type="match status" value="1"/>
</dbReference>
<accession>A7HM99</accession>
<reference evidence="11 12" key="1">
    <citation type="submission" date="2007-07" db="EMBL/GenBank/DDBJ databases">
        <title>Complete sequence of Fervidobacterium nodosum Rt17-B1.</title>
        <authorList>
            <consortium name="US DOE Joint Genome Institute"/>
            <person name="Copeland A."/>
            <person name="Lucas S."/>
            <person name="Lapidus A."/>
            <person name="Barry K."/>
            <person name="Glavina del Rio T."/>
            <person name="Dalin E."/>
            <person name="Tice H."/>
            <person name="Pitluck S."/>
            <person name="Saunders E."/>
            <person name="Brettin T."/>
            <person name="Bruce D."/>
            <person name="Detter J.C."/>
            <person name="Han C."/>
            <person name="Schmutz J."/>
            <person name="Larimer F."/>
            <person name="Land M."/>
            <person name="Hauser L."/>
            <person name="Kyrpides N."/>
            <person name="Mikhailova N."/>
            <person name="Nelson K."/>
            <person name="Gogarten J.P."/>
            <person name="Noll K."/>
            <person name="Richardson P."/>
        </authorList>
    </citation>
    <scope>NUCLEOTIDE SEQUENCE [LARGE SCALE GENOMIC DNA]</scope>
    <source>
        <strain evidence="12">ATCC 35602 / DSM 5306 / Rt17-B1</strain>
    </source>
</reference>
<protein>
    <submittedName>
        <fullName evidence="11">Sigma-54 DNA-binding domain protein</fullName>
    </submittedName>
</protein>
<dbReference type="PANTHER" id="PTHR32248">
    <property type="entry name" value="RNA POLYMERASE SIGMA-54 FACTOR"/>
    <property type="match status" value="1"/>
</dbReference>
<keyword evidence="8" id="KW-0804">Transcription</keyword>
<keyword evidence="2" id="KW-0240">DNA-directed RNA polymerase</keyword>
<evidence type="ECO:0000313" key="11">
    <source>
        <dbReference type="EMBL" id="ABS61032.1"/>
    </source>
</evidence>
<dbReference type="PROSITE" id="PS00718">
    <property type="entry name" value="SIGMA54_2"/>
    <property type="match status" value="1"/>
</dbReference>
<name>A7HM99_FERNB</name>
<dbReference type="eggNOG" id="COG1508">
    <property type="taxonomic scope" value="Bacteria"/>
</dbReference>
<keyword evidence="4" id="KW-0548">Nucleotidyltransferase</keyword>
<dbReference type="GO" id="GO:0016987">
    <property type="term" value="F:sigma factor activity"/>
    <property type="evidence" value="ECO:0007669"/>
    <property type="project" value="UniProtKB-KW"/>
</dbReference>
<sequence>MLEAPIYLLFEKYGQREISIEIEDSYYPIHEDLHQRLEMMIPFLGLEDEDEKIAEYVIYNIDSKGKLRVSAQEVAQKFGVSVEKAREIIDTIYEAFSDEINQLSSEDEENYILPDVAIMPDYVEVRKIEVKDPVVMKAIEMREETLRKICEIVRKINEPFLRGYRKYPHVVTMKYVANLVGLHVSTVSRAVNRKYVNTPIGVLPLRIFFGRLLNPKLVMNEIKELLKIDSKLTDKQLVILLKSLGINISRRTVNKYRNLLDNLG</sequence>
<feature type="domain" description="RNA polymerase sigma factor 54 DNA-binding" evidence="9">
    <location>
        <begin position="134"/>
        <end position="260"/>
    </location>
</feature>
<dbReference type="InterPro" id="IPR038709">
    <property type="entry name" value="RpoN_core-bd_sf"/>
</dbReference>
<dbReference type="EMBL" id="CP000771">
    <property type="protein sequence ID" value="ABS61032.1"/>
    <property type="molecule type" value="Genomic_DNA"/>
</dbReference>
<dbReference type="InterPro" id="IPR007634">
    <property type="entry name" value="RNA_pol_sigma_54_DNA-bd"/>
</dbReference>
<evidence type="ECO:0000313" key="12">
    <source>
        <dbReference type="Proteomes" id="UP000002415"/>
    </source>
</evidence>
<dbReference type="KEGG" id="fno:Fnod_1185"/>
<evidence type="ECO:0000256" key="5">
    <source>
        <dbReference type="ARBA" id="ARBA00023015"/>
    </source>
</evidence>
<dbReference type="HOGENOM" id="CLU_914471_0_0_0"/>
<evidence type="ECO:0000256" key="2">
    <source>
        <dbReference type="ARBA" id="ARBA00022478"/>
    </source>
</evidence>
<dbReference type="InterPro" id="IPR007046">
    <property type="entry name" value="RNA_pol_sigma_54_core-bd"/>
</dbReference>
<proteinExistence type="inferred from homology"/>
<dbReference type="GO" id="GO:0006352">
    <property type="term" value="P:DNA-templated transcription initiation"/>
    <property type="evidence" value="ECO:0007669"/>
    <property type="project" value="InterPro"/>
</dbReference>
<organism evidence="11 12">
    <name type="scientific">Fervidobacterium nodosum (strain ATCC 35602 / DSM 5306 / Rt17-B1)</name>
    <dbReference type="NCBI Taxonomy" id="381764"/>
    <lineage>
        <taxon>Bacteria</taxon>
        <taxon>Thermotogati</taxon>
        <taxon>Thermotogota</taxon>
        <taxon>Thermotogae</taxon>
        <taxon>Thermotogales</taxon>
        <taxon>Fervidobacteriaceae</taxon>
        <taxon>Fervidobacterium</taxon>
    </lineage>
</organism>
<dbReference type="Pfam" id="PF04963">
    <property type="entry name" value="Sigma54_CBD"/>
    <property type="match status" value="1"/>
</dbReference>
<dbReference type="STRING" id="381764.Fnod_1185"/>
<dbReference type="GO" id="GO:0001216">
    <property type="term" value="F:DNA-binding transcription activator activity"/>
    <property type="evidence" value="ECO:0007669"/>
    <property type="project" value="InterPro"/>
</dbReference>
<keyword evidence="5" id="KW-0805">Transcription regulation</keyword>
<evidence type="ECO:0000256" key="6">
    <source>
        <dbReference type="ARBA" id="ARBA00023082"/>
    </source>
</evidence>
<dbReference type="GO" id="GO:0000428">
    <property type="term" value="C:DNA-directed RNA polymerase complex"/>
    <property type="evidence" value="ECO:0007669"/>
    <property type="project" value="UniProtKB-KW"/>
</dbReference>
<dbReference type="Pfam" id="PF04552">
    <property type="entry name" value="Sigma54_DBD"/>
    <property type="match status" value="1"/>
</dbReference>
<evidence type="ECO:0000259" key="9">
    <source>
        <dbReference type="Pfam" id="PF04552"/>
    </source>
</evidence>
<dbReference type="GO" id="GO:0016779">
    <property type="term" value="F:nucleotidyltransferase activity"/>
    <property type="evidence" value="ECO:0007669"/>
    <property type="project" value="UniProtKB-KW"/>
</dbReference>
<gene>
    <name evidence="11" type="ordered locus">Fnod_1185</name>
</gene>
<dbReference type="Gene3D" id="1.10.10.1330">
    <property type="entry name" value="RNA polymerase sigma-54 factor, core-binding domain"/>
    <property type="match status" value="1"/>
</dbReference>
<evidence type="ECO:0000256" key="1">
    <source>
        <dbReference type="ARBA" id="ARBA00008798"/>
    </source>
</evidence>
<dbReference type="Proteomes" id="UP000002415">
    <property type="component" value="Chromosome"/>
</dbReference>
<dbReference type="InterPro" id="IPR000394">
    <property type="entry name" value="RNA_pol_sigma_54"/>
</dbReference>
<keyword evidence="6" id="KW-0731">Sigma factor</keyword>
<keyword evidence="12" id="KW-1185">Reference proteome</keyword>
<evidence type="ECO:0000256" key="3">
    <source>
        <dbReference type="ARBA" id="ARBA00022679"/>
    </source>
</evidence>
<dbReference type="OrthoDB" id="9814402at2"/>
<comment type="similarity">
    <text evidence="1">Belongs to the sigma-54 factor family.</text>
</comment>
<feature type="domain" description="RNA polymerase sigma factor 54 core-binding" evidence="10">
    <location>
        <begin position="30"/>
        <end position="92"/>
    </location>
</feature>
<evidence type="ECO:0000256" key="7">
    <source>
        <dbReference type="ARBA" id="ARBA00023125"/>
    </source>
</evidence>
<evidence type="ECO:0000256" key="8">
    <source>
        <dbReference type="ARBA" id="ARBA00023163"/>
    </source>
</evidence>
<evidence type="ECO:0000256" key="4">
    <source>
        <dbReference type="ARBA" id="ARBA00022695"/>
    </source>
</evidence>
<reference evidence="11 12" key="2">
    <citation type="journal article" date="2009" name="Proc. Natl. Acad. Sci. U.S.A.">
        <title>On the chimeric nature, thermophilic origin, and phylogenetic placement of the Thermotogales.</title>
        <authorList>
            <person name="Zhaxybayeva O."/>
            <person name="Swithers K.S."/>
            <person name="Lapierre P."/>
            <person name="Fournier G.P."/>
            <person name="Bickhart D.M."/>
            <person name="DeBoy R.T."/>
            <person name="Nelson K.E."/>
            <person name="Nesbo C.L."/>
            <person name="Doolittle W.F."/>
            <person name="Gogarten J.P."/>
            <person name="Noll K.M."/>
        </authorList>
    </citation>
    <scope>NUCLEOTIDE SEQUENCE [LARGE SCALE GENOMIC DNA]</scope>
    <source>
        <strain evidence="12">ATCC 35602 / DSM 5306 / Rt17-B1</strain>
    </source>
</reference>
<dbReference type="PANTHER" id="PTHR32248:SF4">
    <property type="entry name" value="RNA POLYMERASE SIGMA-54 FACTOR"/>
    <property type="match status" value="1"/>
</dbReference>
<evidence type="ECO:0000259" key="10">
    <source>
        <dbReference type="Pfam" id="PF04963"/>
    </source>
</evidence>
<dbReference type="GO" id="GO:0003677">
    <property type="term" value="F:DNA binding"/>
    <property type="evidence" value="ECO:0007669"/>
    <property type="project" value="UniProtKB-KW"/>
</dbReference>
<keyword evidence="7 11" id="KW-0238">DNA-binding</keyword>
<dbReference type="AlphaFoldDB" id="A7HM99"/>
<dbReference type="Gene3D" id="1.10.10.60">
    <property type="entry name" value="Homeodomain-like"/>
    <property type="match status" value="1"/>
</dbReference>